<accession>A0AA42BQA8</accession>
<reference evidence="12" key="1">
    <citation type="submission" date="2022-07" db="EMBL/GenBank/DDBJ databases">
        <authorList>
            <person name="Li W.-J."/>
            <person name="Deng Q.-Q."/>
        </authorList>
    </citation>
    <scope>NUCLEOTIDE SEQUENCE</scope>
    <source>
        <strain evidence="12">SYSU M60031</strain>
    </source>
</reference>
<evidence type="ECO:0000256" key="1">
    <source>
        <dbReference type="ARBA" id="ARBA00001974"/>
    </source>
</evidence>
<keyword evidence="3 10" id="KW-0560">Oxidoreductase</keyword>
<dbReference type="SUPFAM" id="SSF51905">
    <property type="entry name" value="FAD/NAD(P)-binding domain"/>
    <property type="match status" value="1"/>
</dbReference>
<keyword evidence="13" id="KW-1185">Reference proteome</keyword>
<evidence type="ECO:0000313" key="12">
    <source>
        <dbReference type="EMBL" id="MCP8968259.1"/>
    </source>
</evidence>
<dbReference type="AlphaFoldDB" id="A0AA42BQA8"/>
<comment type="caution">
    <text evidence="12">The sequence shown here is derived from an EMBL/GenBank/DDBJ whole genome shotgun (WGS) entry which is preliminary data.</text>
</comment>
<evidence type="ECO:0000256" key="7">
    <source>
        <dbReference type="ARBA" id="ARBA00041900"/>
    </source>
</evidence>
<protein>
    <recommendedName>
        <fullName evidence="6">4,4'-diaponeurosporene oxygenase</fullName>
    </recommendedName>
    <alternativeName>
        <fullName evidence="7">4,4'-diaponeurosporene oxidase</fullName>
    </alternativeName>
    <alternativeName>
        <fullName evidence="8">Carotenoid oxidase</fullName>
    </alternativeName>
</protein>
<dbReference type="Proteomes" id="UP001156102">
    <property type="component" value="Unassembled WGS sequence"/>
</dbReference>
<dbReference type="GO" id="GO:0016117">
    <property type="term" value="P:carotenoid biosynthetic process"/>
    <property type="evidence" value="ECO:0007669"/>
    <property type="project" value="UniProtKB-KW"/>
</dbReference>
<evidence type="ECO:0000256" key="4">
    <source>
        <dbReference type="ARBA" id="ARBA00037901"/>
    </source>
</evidence>
<organism evidence="12 13">
    <name type="scientific">Ectobacillus ponti</name>
    <dbReference type="NCBI Taxonomy" id="2961894"/>
    <lineage>
        <taxon>Bacteria</taxon>
        <taxon>Bacillati</taxon>
        <taxon>Bacillota</taxon>
        <taxon>Bacilli</taxon>
        <taxon>Bacillales</taxon>
        <taxon>Bacillaceae</taxon>
        <taxon>Ectobacillus</taxon>
    </lineage>
</organism>
<evidence type="ECO:0000256" key="9">
    <source>
        <dbReference type="ARBA" id="ARBA00048532"/>
    </source>
</evidence>
<evidence type="ECO:0000259" key="11">
    <source>
        <dbReference type="Pfam" id="PF01593"/>
    </source>
</evidence>
<sequence length="490" mass="54435">MKQAIVIGGGLGGLAAAITLQHRGLQVTILEKNSHFGGKLMPVQLGSHYFDFGPNTITMPHIFKRVIEQTGERAEDYFELQRLSVHTRNIFSDGSHFDFTSSREDMLRQLAGCDPFAAKSYDAFLQEVQRLYELSEAHFLPRLFTSWRDYLSPSLGKALLQVRPLQSLDAFFRKYFRNENLLQAMNRYATYIGSSPYAAPATFAMIAHLELSEGVYYVKGGNARIAAAYAEVARKLGADLRPDTEVRSVLTENGQATGVVTADGETLRADVVVMNADLLRAYPELVEEEYRPHFSNAKAAGYEPSISAFVVLAGLKIRNEGLLHHNVFFSDDYQREFTELFANGGYAEHPTIYVCNSSYTDPSVSPDGDNLFILVNAPSTKKRQVHGQAEQYKEHIYDILESKGIRIREHLVTEKIIAPPDIESMFGAHKGALYGISSNKRANAFLRPFNRSQDIRNLYFVGGTTHPGGGSPMVTISGLNVGEAIAGKIF</sequence>
<comment type="cofactor">
    <cofactor evidence="1">
        <name>FAD</name>
        <dbReference type="ChEBI" id="CHEBI:57692"/>
    </cofactor>
</comment>
<dbReference type="GO" id="GO:0016491">
    <property type="term" value="F:oxidoreductase activity"/>
    <property type="evidence" value="ECO:0007669"/>
    <property type="project" value="UniProtKB-KW"/>
</dbReference>
<dbReference type="InterPro" id="IPR002937">
    <property type="entry name" value="Amino_oxidase"/>
</dbReference>
<evidence type="ECO:0000256" key="3">
    <source>
        <dbReference type="ARBA" id="ARBA00023002"/>
    </source>
</evidence>
<dbReference type="RefSeq" id="WP_254758176.1">
    <property type="nucleotide sequence ID" value="NZ_JANCLT010000003.1"/>
</dbReference>
<gene>
    <name evidence="12" type="primary">crtI</name>
    <name evidence="12" type="ORF">NK662_06860</name>
</gene>
<dbReference type="Pfam" id="PF01593">
    <property type="entry name" value="Amino_oxidase"/>
    <property type="match status" value="1"/>
</dbReference>
<comment type="pathway">
    <text evidence="4">Carotenoid biosynthesis; staphyloxanthin biosynthesis; staphyloxanthin from farnesyl diphosphate: step 3/5.</text>
</comment>
<evidence type="ECO:0000256" key="5">
    <source>
        <dbReference type="ARBA" id="ARBA00038194"/>
    </source>
</evidence>
<comment type="catalytic activity">
    <reaction evidence="9">
        <text>all-trans-4,4'-diaponeurosporene + 2 AH2 + 2 O2 = 4,4'-diaponeurosporenal + 2 A + 3 H2O</text>
        <dbReference type="Rhea" id="RHEA:56104"/>
        <dbReference type="ChEBI" id="CHEBI:13193"/>
        <dbReference type="ChEBI" id="CHEBI:15377"/>
        <dbReference type="ChEBI" id="CHEBI:15379"/>
        <dbReference type="ChEBI" id="CHEBI:17499"/>
        <dbReference type="ChEBI" id="CHEBI:62743"/>
        <dbReference type="ChEBI" id="CHEBI:79065"/>
    </reaction>
</comment>
<evidence type="ECO:0000256" key="8">
    <source>
        <dbReference type="ARBA" id="ARBA00042619"/>
    </source>
</evidence>
<evidence type="ECO:0000256" key="2">
    <source>
        <dbReference type="ARBA" id="ARBA00022746"/>
    </source>
</evidence>
<evidence type="ECO:0000256" key="6">
    <source>
        <dbReference type="ARBA" id="ARBA00039159"/>
    </source>
</evidence>
<dbReference type="EMBL" id="JANCLT010000003">
    <property type="protein sequence ID" value="MCP8968259.1"/>
    <property type="molecule type" value="Genomic_DNA"/>
</dbReference>
<dbReference type="Gene3D" id="3.50.50.60">
    <property type="entry name" value="FAD/NAD(P)-binding domain"/>
    <property type="match status" value="2"/>
</dbReference>
<feature type="domain" description="Amine oxidase" evidence="11">
    <location>
        <begin position="11"/>
        <end position="485"/>
    </location>
</feature>
<dbReference type="InterPro" id="IPR036188">
    <property type="entry name" value="FAD/NAD-bd_sf"/>
</dbReference>
<evidence type="ECO:0000313" key="13">
    <source>
        <dbReference type="Proteomes" id="UP001156102"/>
    </source>
</evidence>
<proteinExistence type="inferred from homology"/>
<name>A0AA42BQA8_9BACI</name>
<comment type="similarity">
    <text evidence="5">Belongs to the carotenoid/retinoid oxidoreductase family. CrtP subfamily.</text>
</comment>
<dbReference type="InterPro" id="IPR014105">
    <property type="entry name" value="Carotenoid/retinoid_OxRdtase"/>
</dbReference>
<dbReference type="PANTHER" id="PTHR43734">
    <property type="entry name" value="PHYTOENE DESATURASE"/>
    <property type="match status" value="1"/>
</dbReference>
<dbReference type="NCBIfam" id="TIGR02734">
    <property type="entry name" value="crtI_fam"/>
    <property type="match status" value="1"/>
</dbReference>
<evidence type="ECO:0000256" key="10">
    <source>
        <dbReference type="RuleBase" id="RU362075"/>
    </source>
</evidence>
<dbReference type="PANTHER" id="PTHR43734:SF7">
    <property type="entry name" value="4,4'-DIAPONEUROSPORENE OXYGENASE"/>
    <property type="match status" value="1"/>
</dbReference>
<keyword evidence="2 10" id="KW-0125">Carotenoid biosynthesis</keyword>